<dbReference type="SUPFAM" id="SSF55785">
    <property type="entry name" value="PYP-like sensor domain (PAS domain)"/>
    <property type="match status" value="1"/>
</dbReference>
<dbReference type="SUPFAM" id="SSF52172">
    <property type="entry name" value="CheY-like"/>
    <property type="match status" value="1"/>
</dbReference>
<dbReference type="NCBIfam" id="TIGR00229">
    <property type="entry name" value="sensory_box"/>
    <property type="match status" value="1"/>
</dbReference>
<evidence type="ECO:0000313" key="3">
    <source>
        <dbReference type="EMBL" id="RMH92981.1"/>
    </source>
</evidence>
<dbReference type="NCBIfam" id="TIGR00254">
    <property type="entry name" value="GGDEF"/>
    <property type="match status" value="1"/>
</dbReference>
<dbReference type="InterPro" id="IPR035919">
    <property type="entry name" value="EAL_sf"/>
</dbReference>
<keyword evidence="4" id="KW-1185">Reference proteome</keyword>
<dbReference type="Gene3D" id="3.30.70.270">
    <property type="match status" value="1"/>
</dbReference>
<feature type="domain" description="GGDEF" evidence="2">
    <location>
        <begin position="299"/>
        <end position="432"/>
    </location>
</feature>
<dbReference type="CDD" id="cd01949">
    <property type="entry name" value="GGDEF"/>
    <property type="match status" value="1"/>
</dbReference>
<dbReference type="Gene3D" id="3.20.20.450">
    <property type="entry name" value="EAL domain"/>
    <property type="match status" value="1"/>
</dbReference>
<dbReference type="EMBL" id="RFLY01000008">
    <property type="protein sequence ID" value="RMH92981.1"/>
    <property type="molecule type" value="Genomic_DNA"/>
</dbReference>
<accession>A0A3M2HTA8</accession>
<dbReference type="Pfam" id="PF00990">
    <property type="entry name" value="GGDEF"/>
    <property type="match status" value="1"/>
</dbReference>
<dbReference type="GO" id="GO:0071111">
    <property type="term" value="F:cyclic-guanylate-specific phosphodiesterase activity"/>
    <property type="evidence" value="ECO:0007669"/>
    <property type="project" value="InterPro"/>
</dbReference>
<reference evidence="3 4" key="1">
    <citation type="submission" date="2018-10" db="EMBL/GenBank/DDBJ databases">
        <title>Proposal of Lysobacter pythonis sp. nov. isolated from royal pythons (Python regius).</title>
        <authorList>
            <person name="Hans-Juergen B."/>
            <person name="Huptas C."/>
            <person name="Sandra B."/>
            <person name="Igor L."/>
            <person name="Joachim S."/>
            <person name="Siegfried S."/>
            <person name="Mareike W."/>
            <person name="Peter K."/>
        </authorList>
    </citation>
    <scope>NUCLEOTIDE SEQUENCE [LARGE SCALE GENOMIC DNA]</scope>
    <source>
        <strain evidence="3 4">4284/11</strain>
    </source>
</reference>
<dbReference type="PANTHER" id="PTHR33121">
    <property type="entry name" value="CYCLIC DI-GMP PHOSPHODIESTERASE PDEF"/>
    <property type="match status" value="1"/>
</dbReference>
<dbReference type="Proteomes" id="UP000275012">
    <property type="component" value="Unassembled WGS sequence"/>
</dbReference>
<sequence>MPKGADAPIRILVVNDDVAEAEATVSNLRNFGMSVRPSRPANVGELSTLLDSHAFDLVLLSSPANVVSDAETFRLVEASGKDLPLLVEVPRIDDATLLALTAAGARGVVPRGRFEYLRDIVAREFDDLSARRGLRKLEGQLSETERRCDALIESSRDPIAYVHEGMYIRANGAYLEMFGYDDFGDIEGMSLLDMVAPAHVTEFKQLLKDLSKGEAPPRHELQMRDSHGHDFPAVMEFTQAKYEGEPCLQVVIRRQEIDPALAAEVEELRRRDMATGLLNRQTFLQYLDQYVAEAARGENEHALLLIELDQIALLRQQVGLDNIDDLAAAVADRLRETLGTEMLIARISENTYAVPLANSQYRQTLEVAERIRLAFNSRLLETTEKTLSTTVSVGGAQIGERIAQVSRVLTKASESLQYANSVGGNQVQVFDPRETERAEEERIAAWTTHIRDSITNDALVLHYQAIVNLHDETEQFHESLLRMNASDGHLLLPDQFVPLAEEHGLSNVIDRWTIRHALKEIRIRQDRGMVVRILAKISQLSLDDATLLADIERMLKETGVPADRLVLQLPESKIFTNLRSAQRFNDGLGKLGASFCIEHFGTGLNSLQMLSHVQPRFLKLNEDFIEDFSESQENLERITEIVTAADSLNIPCIARGVKDAATMTALFTAGVKYMQGDFIAPLTEQLP</sequence>
<dbReference type="SMART" id="SM00267">
    <property type="entry name" value="GGDEF"/>
    <property type="match status" value="1"/>
</dbReference>
<dbReference type="InterPro" id="IPR043128">
    <property type="entry name" value="Rev_trsase/Diguanyl_cyclase"/>
</dbReference>
<evidence type="ECO:0000259" key="2">
    <source>
        <dbReference type="PROSITE" id="PS50887"/>
    </source>
</evidence>
<dbReference type="PROSITE" id="PS50887">
    <property type="entry name" value="GGDEF"/>
    <property type="match status" value="1"/>
</dbReference>
<evidence type="ECO:0000259" key="1">
    <source>
        <dbReference type="PROSITE" id="PS50883"/>
    </source>
</evidence>
<dbReference type="PANTHER" id="PTHR33121:SF79">
    <property type="entry name" value="CYCLIC DI-GMP PHOSPHODIESTERASE PDED-RELATED"/>
    <property type="match status" value="1"/>
</dbReference>
<gene>
    <name evidence="3" type="ORF">EBB59_07085</name>
</gene>
<dbReference type="InterPro" id="IPR001633">
    <property type="entry name" value="EAL_dom"/>
</dbReference>
<dbReference type="SMART" id="SM00091">
    <property type="entry name" value="PAS"/>
    <property type="match status" value="1"/>
</dbReference>
<dbReference type="SUPFAM" id="SSF141868">
    <property type="entry name" value="EAL domain-like"/>
    <property type="match status" value="1"/>
</dbReference>
<dbReference type="SMART" id="SM00052">
    <property type="entry name" value="EAL"/>
    <property type="match status" value="1"/>
</dbReference>
<protein>
    <submittedName>
        <fullName evidence="3">EAL domain-containing protein</fullName>
    </submittedName>
</protein>
<dbReference type="InterPro" id="IPR000014">
    <property type="entry name" value="PAS"/>
</dbReference>
<dbReference type="RefSeq" id="WP_122101454.1">
    <property type="nucleotide sequence ID" value="NZ_RFLY01000008.1"/>
</dbReference>
<dbReference type="OrthoDB" id="7052318at2"/>
<feature type="domain" description="EAL" evidence="1">
    <location>
        <begin position="443"/>
        <end position="687"/>
    </location>
</feature>
<dbReference type="InterPro" id="IPR035965">
    <property type="entry name" value="PAS-like_dom_sf"/>
</dbReference>
<dbReference type="InterPro" id="IPR011006">
    <property type="entry name" value="CheY-like_superfamily"/>
</dbReference>
<organism evidence="3 4">
    <name type="scientific">Solilutibacter pythonis</name>
    <dbReference type="NCBI Taxonomy" id="2483112"/>
    <lineage>
        <taxon>Bacteria</taxon>
        <taxon>Pseudomonadati</taxon>
        <taxon>Pseudomonadota</taxon>
        <taxon>Gammaproteobacteria</taxon>
        <taxon>Lysobacterales</taxon>
        <taxon>Lysobacteraceae</taxon>
        <taxon>Solilutibacter</taxon>
    </lineage>
</organism>
<dbReference type="Pfam" id="PF13188">
    <property type="entry name" value="PAS_8"/>
    <property type="match status" value="1"/>
</dbReference>
<dbReference type="InterPro" id="IPR029787">
    <property type="entry name" value="Nucleotide_cyclase"/>
</dbReference>
<dbReference type="InterPro" id="IPR050706">
    <property type="entry name" value="Cyclic-di-GMP_PDE-like"/>
</dbReference>
<name>A0A3M2HTA8_9GAMM</name>
<dbReference type="PROSITE" id="PS50883">
    <property type="entry name" value="EAL"/>
    <property type="match status" value="1"/>
</dbReference>
<comment type="caution">
    <text evidence="3">The sequence shown here is derived from an EMBL/GenBank/DDBJ whole genome shotgun (WGS) entry which is preliminary data.</text>
</comment>
<proteinExistence type="predicted"/>
<dbReference type="InterPro" id="IPR000160">
    <property type="entry name" value="GGDEF_dom"/>
</dbReference>
<dbReference type="AlphaFoldDB" id="A0A3M2HTA8"/>
<dbReference type="CDD" id="cd01948">
    <property type="entry name" value="EAL"/>
    <property type="match status" value="1"/>
</dbReference>
<evidence type="ECO:0000313" key="4">
    <source>
        <dbReference type="Proteomes" id="UP000275012"/>
    </source>
</evidence>
<dbReference type="Pfam" id="PF00563">
    <property type="entry name" value="EAL"/>
    <property type="match status" value="1"/>
</dbReference>
<dbReference type="SUPFAM" id="SSF55073">
    <property type="entry name" value="Nucleotide cyclase"/>
    <property type="match status" value="1"/>
</dbReference>
<dbReference type="Gene3D" id="3.30.450.20">
    <property type="entry name" value="PAS domain"/>
    <property type="match status" value="1"/>
</dbReference>